<keyword evidence="2" id="KW-1185">Reference proteome</keyword>
<dbReference type="AlphaFoldDB" id="A0A919BF55"/>
<name>A0A919BF55_9GAMM</name>
<evidence type="ECO:0000313" key="2">
    <source>
        <dbReference type="Proteomes" id="UP000623842"/>
    </source>
</evidence>
<accession>A0A919BF55</accession>
<sequence>MRSFAKQLLLIGSVGISFTVSSVTEAAELKDSPEIFAGMSSSHIVFNNQHQYSLLTLASAETVPDKTCKVVKRNELYELSAILSDKIHVFLAYFDKKPKFQIVEKEEDKNALSMNRPNIK</sequence>
<dbReference type="EMBL" id="BNCK01000002">
    <property type="protein sequence ID" value="GHF83974.1"/>
    <property type="molecule type" value="Genomic_DNA"/>
</dbReference>
<dbReference type="Proteomes" id="UP000623842">
    <property type="component" value="Unassembled WGS sequence"/>
</dbReference>
<comment type="caution">
    <text evidence="1">The sequence shown here is derived from an EMBL/GenBank/DDBJ whole genome shotgun (WGS) entry which is preliminary data.</text>
</comment>
<reference evidence="1" key="1">
    <citation type="journal article" date="2014" name="Int. J. Syst. Evol. Microbiol.">
        <title>Complete genome sequence of Corynebacterium casei LMG S-19264T (=DSM 44701T), isolated from a smear-ripened cheese.</title>
        <authorList>
            <consortium name="US DOE Joint Genome Institute (JGI-PGF)"/>
            <person name="Walter F."/>
            <person name="Albersmeier A."/>
            <person name="Kalinowski J."/>
            <person name="Ruckert C."/>
        </authorList>
    </citation>
    <scope>NUCLEOTIDE SEQUENCE</scope>
    <source>
        <strain evidence="1">KCTC 42731</strain>
    </source>
</reference>
<evidence type="ECO:0000313" key="1">
    <source>
        <dbReference type="EMBL" id="GHF83974.1"/>
    </source>
</evidence>
<organism evidence="1 2">
    <name type="scientific">Thalassotalea marina</name>
    <dbReference type="NCBI Taxonomy" id="1673741"/>
    <lineage>
        <taxon>Bacteria</taxon>
        <taxon>Pseudomonadati</taxon>
        <taxon>Pseudomonadota</taxon>
        <taxon>Gammaproteobacteria</taxon>
        <taxon>Alteromonadales</taxon>
        <taxon>Colwelliaceae</taxon>
        <taxon>Thalassotalea</taxon>
    </lineage>
</organism>
<gene>
    <name evidence="1" type="ORF">GCM10017161_09170</name>
</gene>
<protein>
    <submittedName>
        <fullName evidence="1">Uncharacterized protein</fullName>
    </submittedName>
</protein>
<proteinExistence type="predicted"/>
<dbReference type="RefSeq" id="WP_189767736.1">
    <property type="nucleotide sequence ID" value="NZ_BNCK01000002.1"/>
</dbReference>
<reference evidence="1" key="2">
    <citation type="submission" date="2020-09" db="EMBL/GenBank/DDBJ databases">
        <authorList>
            <person name="Sun Q."/>
            <person name="Kim S."/>
        </authorList>
    </citation>
    <scope>NUCLEOTIDE SEQUENCE</scope>
    <source>
        <strain evidence="1">KCTC 42731</strain>
    </source>
</reference>